<keyword evidence="3" id="KW-1185">Reference proteome</keyword>
<feature type="region of interest" description="Disordered" evidence="1">
    <location>
        <begin position="1"/>
        <end position="21"/>
    </location>
</feature>
<dbReference type="EMBL" id="CADCXU010024245">
    <property type="protein sequence ID" value="CAB0011653.1"/>
    <property type="molecule type" value="Genomic_DNA"/>
</dbReference>
<reference evidence="2 3" key="1">
    <citation type="submission" date="2020-02" db="EMBL/GenBank/DDBJ databases">
        <authorList>
            <person name="Ferguson B K."/>
        </authorList>
    </citation>
    <scope>NUCLEOTIDE SEQUENCE [LARGE SCALE GENOMIC DNA]</scope>
</reference>
<dbReference type="Proteomes" id="UP000479000">
    <property type="component" value="Unassembled WGS sequence"/>
</dbReference>
<proteinExistence type="predicted"/>
<accession>A0A6H5H891</accession>
<dbReference type="AlphaFoldDB" id="A0A6H5H891"/>
<gene>
    <name evidence="2" type="ORF">NTEN_LOCUS16565</name>
</gene>
<feature type="compositionally biased region" description="Polar residues" evidence="1">
    <location>
        <begin position="1"/>
        <end position="13"/>
    </location>
</feature>
<sequence>MSTGTSCHPQRNATGLGHGIQEDIMLKQRSKKPSFLEESTVEKAKRLLSGRKLERAQKLGTSTAGEQAAALEHKMLNFKIRSCCWN</sequence>
<protein>
    <submittedName>
        <fullName evidence="2">Uncharacterized protein</fullName>
    </submittedName>
</protein>
<organism evidence="2 3">
    <name type="scientific">Nesidiocoris tenuis</name>
    <dbReference type="NCBI Taxonomy" id="355587"/>
    <lineage>
        <taxon>Eukaryota</taxon>
        <taxon>Metazoa</taxon>
        <taxon>Ecdysozoa</taxon>
        <taxon>Arthropoda</taxon>
        <taxon>Hexapoda</taxon>
        <taxon>Insecta</taxon>
        <taxon>Pterygota</taxon>
        <taxon>Neoptera</taxon>
        <taxon>Paraneoptera</taxon>
        <taxon>Hemiptera</taxon>
        <taxon>Heteroptera</taxon>
        <taxon>Panheteroptera</taxon>
        <taxon>Cimicomorpha</taxon>
        <taxon>Miridae</taxon>
        <taxon>Dicyphina</taxon>
        <taxon>Nesidiocoris</taxon>
    </lineage>
</organism>
<name>A0A6H5H891_9HEMI</name>
<evidence type="ECO:0000313" key="2">
    <source>
        <dbReference type="EMBL" id="CAB0011653.1"/>
    </source>
</evidence>
<evidence type="ECO:0000256" key="1">
    <source>
        <dbReference type="SAM" id="MobiDB-lite"/>
    </source>
</evidence>
<evidence type="ECO:0000313" key="3">
    <source>
        <dbReference type="Proteomes" id="UP000479000"/>
    </source>
</evidence>